<name>X1L0B5_9ZZZZ</name>
<accession>X1L0B5</accession>
<dbReference type="EMBL" id="BARV01011839">
    <property type="protein sequence ID" value="GAI12767.1"/>
    <property type="molecule type" value="Genomic_DNA"/>
</dbReference>
<gene>
    <name evidence="1" type="ORF">S06H3_22236</name>
</gene>
<feature type="non-terminal residue" evidence="1">
    <location>
        <position position="1"/>
    </location>
</feature>
<evidence type="ECO:0000313" key="1">
    <source>
        <dbReference type="EMBL" id="GAI12767.1"/>
    </source>
</evidence>
<dbReference type="AlphaFoldDB" id="X1L0B5"/>
<reference evidence="1" key="1">
    <citation type="journal article" date="2014" name="Front. Microbiol.">
        <title>High frequency of phylogenetically diverse reductive dehalogenase-homologous genes in deep subseafloor sedimentary metagenomes.</title>
        <authorList>
            <person name="Kawai M."/>
            <person name="Futagami T."/>
            <person name="Toyoda A."/>
            <person name="Takaki Y."/>
            <person name="Nishi S."/>
            <person name="Hori S."/>
            <person name="Arai W."/>
            <person name="Tsubouchi T."/>
            <person name="Morono Y."/>
            <person name="Uchiyama I."/>
            <person name="Ito T."/>
            <person name="Fujiyama A."/>
            <person name="Inagaki F."/>
            <person name="Takami H."/>
        </authorList>
    </citation>
    <scope>NUCLEOTIDE SEQUENCE</scope>
    <source>
        <strain evidence="1">Expedition CK06-06</strain>
    </source>
</reference>
<organism evidence="1">
    <name type="scientific">marine sediment metagenome</name>
    <dbReference type="NCBI Taxonomy" id="412755"/>
    <lineage>
        <taxon>unclassified sequences</taxon>
        <taxon>metagenomes</taxon>
        <taxon>ecological metagenomes</taxon>
    </lineage>
</organism>
<sequence length="76" mass="8435">GVTDQIKLQEAMESAVEVELFNGTYIVDHQPDATYSVLVMQTGGWLCGQHCTAFPPQADLPQPPKLPRLVQRQHTC</sequence>
<protein>
    <submittedName>
        <fullName evidence="1">Uncharacterized protein</fullName>
    </submittedName>
</protein>
<comment type="caution">
    <text evidence="1">The sequence shown here is derived from an EMBL/GenBank/DDBJ whole genome shotgun (WGS) entry which is preliminary data.</text>
</comment>
<proteinExistence type="predicted"/>